<proteinExistence type="predicted"/>
<dbReference type="GO" id="GO:0008641">
    <property type="term" value="F:ubiquitin-like modifier activating enzyme activity"/>
    <property type="evidence" value="ECO:0007669"/>
    <property type="project" value="InterPro"/>
</dbReference>
<dbReference type="InterPro" id="IPR000594">
    <property type="entry name" value="ThiF_NAD_FAD-bd"/>
</dbReference>
<dbReference type="GO" id="GO:0016779">
    <property type="term" value="F:nucleotidyltransferase activity"/>
    <property type="evidence" value="ECO:0007669"/>
    <property type="project" value="TreeGrafter"/>
</dbReference>
<reference evidence="2" key="1">
    <citation type="journal article" date="2015" name="Nature">
        <title>Complex archaea that bridge the gap between prokaryotes and eukaryotes.</title>
        <authorList>
            <person name="Spang A."/>
            <person name="Saw J.H."/>
            <person name="Jorgensen S.L."/>
            <person name="Zaremba-Niedzwiedzka K."/>
            <person name="Martijn J."/>
            <person name="Lind A.E."/>
            <person name="van Eijk R."/>
            <person name="Schleper C."/>
            <person name="Guy L."/>
            <person name="Ettema T.J."/>
        </authorList>
    </citation>
    <scope>NUCLEOTIDE SEQUENCE</scope>
</reference>
<dbReference type="AlphaFoldDB" id="A0A0F9JFK1"/>
<name>A0A0F9JFK1_9ZZZZ</name>
<dbReference type="Gene3D" id="3.40.50.720">
    <property type="entry name" value="NAD(P)-binding Rossmann-like Domain"/>
    <property type="match status" value="1"/>
</dbReference>
<dbReference type="InterPro" id="IPR035985">
    <property type="entry name" value="Ubiquitin-activating_enz"/>
</dbReference>
<dbReference type="InterPro" id="IPR045886">
    <property type="entry name" value="ThiF/MoeB/HesA"/>
</dbReference>
<dbReference type="PANTHER" id="PTHR10953">
    <property type="entry name" value="UBIQUITIN-ACTIVATING ENZYME E1"/>
    <property type="match status" value="1"/>
</dbReference>
<evidence type="ECO:0000313" key="2">
    <source>
        <dbReference type="EMBL" id="KKM68614.1"/>
    </source>
</evidence>
<dbReference type="GO" id="GO:0004792">
    <property type="term" value="F:thiosulfate-cyanide sulfurtransferase activity"/>
    <property type="evidence" value="ECO:0007669"/>
    <property type="project" value="TreeGrafter"/>
</dbReference>
<accession>A0A0F9JFK1</accession>
<dbReference type="GO" id="GO:0005737">
    <property type="term" value="C:cytoplasm"/>
    <property type="evidence" value="ECO:0007669"/>
    <property type="project" value="TreeGrafter"/>
</dbReference>
<organism evidence="2">
    <name type="scientific">marine sediment metagenome</name>
    <dbReference type="NCBI Taxonomy" id="412755"/>
    <lineage>
        <taxon>unclassified sequences</taxon>
        <taxon>metagenomes</taxon>
        <taxon>ecological metagenomes</taxon>
    </lineage>
</organism>
<dbReference type="EMBL" id="LAZR01010137">
    <property type="protein sequence ID" value="KKM68614.1"/>
    <property type="molecule type" value="Genomic_DNA"/>
</dbReference>
<dbReference type="Pfam" id="PF00899">
    <property type="entry name" value="ThiF"/>
    <property type="match status" value="1"/>
</dbReference>
<gene>
    <name evidence="2" type="ORF">LCGC14_1459120</name>
</gene>
<sequence>MDKGSDFFTTELTVKEKDLYNRQFRLEGWSQKLVKNSRVLIIGVGGLGCEIAKNLAMLGVGHLDLVDLDIIEHSNLNRQILFAGAKMGESKAVVAAKKLAEINQNITIKHYHTSLERLDPAIYQAADVVIGGLDSMNARLNLNAQCIRFRKPLVDGGVSGYHGHVYTIFPYQNACYECNPLPEVENDEMAACTVVGVPRKRIHCVFKGNMAFQEKFERDPNPKDISDVLFIQKVANKLVNKHNFLPEFNKDDIVKIIDRHDPGIITINAVISALQSHEAVKILHWKKGHKGMGETIKTYVIFNAMTMKFYHIEKDRNPKCSQCGKSVRRVSLKLNIKSPLSNVIKTLEKNGFELDPEFEPIITLLDFNDIQMVDLDQTSMENGLRNCELLTVAGFKGGEIFVTLKFN</sequence>
<dbReference type="PANTHER" id="PTHR10953:SF102">
    <property type="entry name" value="ADENYLYLTRANSFERASE AND SULFURTRANSFERASE MOCS3"/>
    <property type="match status" value="1"/>
</dbReference>
<comment type="caution">
    <text evidence="2">The sequence shown here is derived from an EMBL/GenBank/DDBJ whole genome shotgun (WGS) entry which is preliminary data.</text>
</comment>
<dbReference type="CDD" id="cd00757">
    <property type="entry name" value="ThiF_MoeB_HesA_family"/>
    <property type="match status" value="1"/>
</dbReference>
<evidence type="ECO:0000259" key="1">
    <source>
        <dbReference type="Pfam" id="PF00899"/>
    </source>
</evidence>
<feature type="domain" description="THIF-type NAD/FAD binding fold" evidence="1">
    <location>
        <begin position="22"/>
        <end position="321"/>
    </location>
</feature>
<dbReference type="SUPFAM" id="SSF69572">
    <property type="entry name" value="Activating enzymes of the ubiquitin-like proteins"/>
    <property type="match status" value="1"/>
</dbReference>
<protein>
    <recommendedName>
        <fullName evidence="1">THIF-type NAD/FAD binding fold domain-containing protein</fullName>
    </recommendedName>
</protein>